<dbReference type="RefSeq" id="WP_200347292.1">
    <property type="nucleotide sequence ID" value="NZ_NRSJ01000031.1"/>
</dbReference>
<proteinExistence type="inferred from homology"/>
<keyword evidence="3" id="KW-1185">Reference proteome</keyword>
<dbReference type="InterPro" id="IPR036165">
    <property type="entry name" value="YefM-like_sf"/>
</dbReference>
<sequence>MQTVNVSGLKNNPSEALRKAREDLVLVLNRDKPDALMVGVELAGVLEREGVRPALATALFRDGHLSLARAAHLAGMSVGDFATHLSRLGIPVIDLEASEVERDLDELDAWLASS</sequence>
<reference evidence="2" key="2">
    <citation type="journal article" date="2020" name="Microorganisms">
        <title>Osmotic Adaptation and Compatible Solute Biosynthesis of Phototrophic Bacteria as Revealed from Genome Analyses.</title>
        <authorList>
            <person name="Imhoff J.F."/>
            <person name="Rahn T."/>
            <person name="Kunzel S."/>
            <person name="Keller A."/>
            <person name="Neulinger S.C."/>
        </authorList>
    </citation>
    <scope>NUCLEOTIDE SEQUENCE</scope>
    <source>
        <strain evidence="2">DSM 11080</strain>
    </source>
</reference>
<dbReference type="EMBL" id="NRSJ01000031">
    <property type="protein sequence ID" value="MBK1705979.1"/>
    <property type="molecule type" value="Genomic_DNA"/>
</dbReference>
<dbReference type="AlphaFoldDB" id="A0AAJ0XAM4"/>
<evidence type="ECO:0000313" key="2">
    <source>
        <dbReference type="EMBL" id="MBK1705979.1"/>
    </source>
</evidence>
<protein>
    <submittedName>
        <fullName evidence="2">Prevent-host-death protein</fullName>
    </submittedName>
</protein>
<reference evidence="2" key="1">
    <citation type="submission" date="2017-08" db="EMBL/GenBank/DDBJ databases">
        <authorList>
            <person name="Imhoff J.F."/>
            <person name="Rahn T."/>
            <person name="Kuenzel S."/>
            <person name="Neulinger S.C."/>
        </authorList>
    </citation>
    <scope>NUCLEOTIDE SEQUENCE</scope>
    <source>
        <strain evidence="2">DSM 11080</strain>
    </source>
</reference>
<dbReference type="Pfam" id="PF03683">
    <property type="entry name" value="UPF0175"/>
    <property type="match status" value="1"/>
</dbReference>
<comment type="similarity">
    <text evidence="1">Belongs to the phD/YefM antitoxin family.</text>
</comment>
<organism evidence="2 3">
    <name type="scientific">Halochromatium glycolicum</name>
    <dbReference type="NCBI Taxonomy" id="85075"/>
    <lineage>
        <taxon>Bacteria</taxon>
        <taxon>Pseudomonadati</taxon>
        <taxon>Pseudomonadota</taxon>
        <taxon>Gammaproteobacteria</taxon>
        <taxon>Chromatiales</taxon>
        <taxon>Chromatiaceae</taxon>
        <taxon>Halochromatium</taxon>
    </lineage>
</organism>
<comment type="caution">
    <text evidence="2">The sequence shown here is derived from an EMBL/GenBank/DDBJ whole genome shotgun (WGS) entry which is preliminary data.</text>
</comment>
<accession>A0AAJ0XAM4</accession>
<dbReference type="SUPFAM" id="SSF143120">
    <property type="entry name" value="YefM-like"/>
    <property type="match status" value="1"/>
</dbReference>
<gene>
    <name evidence="2" type="ORF">CKO40_15790</name>
</gene>
<evidence type="ECO:0000256" key="1">
    <source>
        <dbReference type="ARBA" id="ARBA00009981"/>
    </source>
</evidence>
<evidence type="ECO:0000313" key="3">
    <source>
        <dbReference type="Proteomes" id="UP001296776"/>
    </source>
</evidence>
<dbReference type="Proteomes" id="UP001296776">
    <property type="component" value="Unassembled WGS sequence"/>
</dbReference>
<name>A0AAJ0XAM4_9GAMM</name>
<dbReference type="InterPro" id="IPR005368">
    <property type="entry name" value="UPF0175"/>
</dbReference>